<organism evidence="2 3">
    <name type="scientific">Pedobacter kyungheensis</name>
    <dbReference type="NCBI Taxonomy" id="1069985"/>
    <lineage>
        <taxon>Bacteria</taxon>
        <taxon>Pseudomonadati</taxon>
        <taxon>Bacteroidota</taxon>
        <taxon>Sphingobacteriia</taxon>
        <taxon>Sphingobacteriales</taxon>
        <taxon>Sphingobacteriaceae</taxon>
        <taxon>Pedobacter</taxon>
    </lineage>
</organism>
<dbReference type="OrthoDB" id="9759819at2"/>
<feature type="domain" description="Schlafen group 3-like DNA/RNA helicase" evidence="1">
    <location>
        <begin position="261"/>
        <end position="605"/>
    </location>
</feature>
<sequence>MIVYKKNKLEFLDDVSNGLIEDIIEAQVLKVWGSKTQESLYRSWQHSLQHMYFVLDSELVPFDVSISIEYMIPGTMSRIDFMVAGQDADGNDHIVLIELKQWSSVRATKKDAIISWSRGKDQIQDTHPSYQAWSYAALLEAFNTEVYENKIGVSPCAYLHNLLDDGIISGSFYADHLAKAPSFFKTEKIKVRNFISERIKQGDKTDIIQRVDLAKVRPSKKLADELAKLLKGNDSFVMIDAQKIALENALSNVTSASDSRKKVMIIMGGPGTGKSVVAIHLLSKLSKKGINARYVTRNAAPRSVYEKKLTKVMTKTHFAHLFKGSSSFVASQDNEFDALIVDEAHRLMAGSGRFVKGENQVKEIIYASRSSVFFLDEDQQVTMFDIGDQQEIEKWAQHFNAEVSYMELTSQFRCGGSEGYLAWLNNVLQIRESANLKISELKYDFMVVDDPNLLRALIFEKNRERDSARMVAGYCWDWLSLKDPKAMDVVIAEHSFQMQWNLRRDGYSWIIEPGSVEQVGCIHTCQGLEVDYIGVIVGDDLLYRDGKLVVNPYAHPQRDRALSGYKGLMKTDPVSTMERLDRIIKNTYRTLMSRGMKGCYIYCTDKETQAYFKRALSRLEKR</sequence>
<dbReference type="RefSeq" id="WP_039471965.1">
    <property type="nucleotide sequence ID" value="NZ_JSYN01000003.1"/>
</dbReference>
<evidence type="ECO:0000259" key="1">
    <source>
        <dbReference type="Pfam" id="PF09848"/>
    </source>
</evidence>
<dbReference type="Proteomes" id="UP000031246">
    <property type="component" value="Unassembled WGS sequence"/>
</dbReference>
<evidence type="ECO:0000313" key="3">
    <source>
        <dbReference type="Proteomes" id="UP000031246"/>
    </source>
</evidence>
<comment type="caution">
    <text evidence="2">The sequence shown here is derived from an EMBL/GenBank/DDBJ whole genome shotgun (WGS) entry which is preliminary data.</text>
</comment>
<dbReference type="EMBL" id="JSYN01000003">
    <property type="protein sequence ID" value="KIA96231.1"/>
    <property type="molecule type" value="Genomic_DNA"/>
</dbReference>
<gene>
    <name evidence="2" type="ORF">OC25_03910</name>
</gene>
<evidence type="ECO:0000313" key="2">
    <source>
        <dbReference type="EMBL" id="KIA96231.1"/>
    </source>
</evidence>
<protein>
    <recommendedName>
        <fullName evidence="1">Schlafen group 3-like DNA/RNA helicase domain-containing protein</fullName>
    </recommendedName>
</protein>
<dbReference type="InterPro" id="IPR027417">
    <property type="entry name" value="P-loop_NTPase"/>
</dbReference>
<dbReference type="InterPro" id="IPR018647">
    <property type="entry name" value="SLFN_3-like_DNA/RNA_helicase"/>
</dbReference>
<dbReference type="Gene3D" id="3.40.50.300">
    <property type="entry name" value="P-loop containing nucleotide triphosphate hydrolases"/>
    <property type="match status" value="1"/>
</dbReference>
<name>A0A0C1DF12_9SPHI</name>
<dbReference type="Pfam" id="PF09848">
    <property type="entry name" value="SLFN-g3_helicase"/>
    <property type="match status" value="1"/>
</dbReference>
<keyword evidence="3" id="KW-1185">Reference proteome</keyword>
<dbReference type="AlphaFoldDB" id="A0A0C1DF12"/>
<dbReference type="SUPFAM" id="SSF52540">
    <property type="entry name" value="P-loop containing nucleoside triphosphate hydrolases"/>
    <property type="match status" value="2"/>
</dbReference>
<reference evidence="2 3" key="1">
    <citation type="submission" date="2014-10" db="EMBL/GenBank/DDBJ databases">
        <title>Pedobacter Kyungheensis.</title>
        <authorList>
            <person name="Anderson B.M."/>
            <person name="Newman J.D."/>
        </authorList>
    </citation>
    <scope>NUCLEOTIDE SEQUENCE [LARGE SCALE GENOMIC DNA]</scope>
    <source>
        <strain evidence="2 3">KACC 16221</strain>
    </source>
</reference>
<accession>A0A0C1DF12</accession>
<proteinExistence type="predicted"/>